<name>A0A1L9VXY0_ASPGL</name>
<dbReference type="VEuPathDB" id="FungiDB:ASPGLDRAFT_737020"/>
<dbReference type="OrthoDB" id="5419162at2759"/>
<feature type="compositionally biased region" description="Basic and acidic residues" evidence="1">
    <location>
        <begin position="84"/>
        <end position="98"/>
    </location>
</feature>
<dbReference type="GO" id="GO:0005737">
    <property type="term" value="C:cytoplasm"/>
    <property type="evidence" value="ECO:0007669"/>
    <property type="project" value="TreeGrafter"/>
</dbReference>
<dbReference type="EMBL" id="KV878889">
    <property type="protein sequence ID" value="OJJ88737.1"/>
    <property type="molecule type" value="Genomic_DNA"/>
</dbReference>
<dbReference type="PANTHER" id="PTHR36576:SF2">
    <property type="entry name" value="PROTEIN CON-6, PUTATIVE (AFU_ORTHOLOGUE AFUA_4G03615)-RELATED"/>
    <property type="match status" value="1"/>
</dbReference>
<reference evidence="3" key="1">
    <citation type="journal article" date="2017" name="Genome Biol.">
        <title>Comparative genomics reveals high biological diversity and specific adaptations in the industrially and medically important fungal genus Aspergillus.</title>
        <authorList>
            <person name="de Vries R.P."/>
            <person name="Riley R."/>
            <person name="Wiebenga A."/>
            <person name="Aguilar-Osorio G."/>
            <person name="Amillis S."/>
            <person name="Uchima C.A."/>
            <person name="Anderluh G."/>
            <person name="Asadollahi M."/>
            <person name="Askin M."/>
            <person name="Barry K."/>
            <person name="Battaglia E."/>
            <person name="Bayram O."/>
            <person name="Benocci T."/>
            <person name="Braus-Stromeyer S.A."/>
            <person name="Caldana C."/>
            <person name="Canovas D."/>
            <person name="Cerqueira G.C."/>
            <person name="Chen F."/>
            <person name="Chen W."/>
            <person name="Choi C."/>
            <person name="Clum A."/>
            <person name="Dos Santos R.A."/>
            <person name="Damasio A.R."/>
            <person name="Diallinas G."/>
            <person name="Emri T."/>
            <person name="Fekete E."/>
            <person name="Flipphi M."/>
            <person name="Freyberg S."/>
            <person name="Gallo A."/>
            <person name="Gournas C."/>
            <person name="Habgood R."/>
            <person name="Hainaut M."/>
            <person name="Harispe M.L."/>
            <person name="Henrissat B."/>
            <person name="Hilden K.S."/>
            <person name="Hope R."/>
            <person name="Hossain A."/>
            <person name="Karabika E."/>
            <person name="Karaffa L."/>
            <person name="Karanyi Z."/>
            <person name="Krasevec N."/>
            <person name="Kuo A."/>
            <person name="Kusch H."/>
            <person name="LaButti K."/>
            <person name="Lagendijk E.L."/>
            <person name="Lapidus A."/>
            <person name="Levasseur A."/>
            <person name="Lindquist E."/>
            <person name="Lipzen A."/>
            <person name="Logrieco A.F."/>
            <person name="MacCabe A."/>
            <person name="Maekelae M.R."/>
            <person name="Malavazi I."/>
            <person name="Melin P."/>
            <person name="Meyer V."/>
            <person name="Mielnichuk N."/>
            <person name="Miskei M."/>
            <person name="Molnar A.P."/>
            <person name="Mule G."/>
            <person name="Ngan C.Y."/>
            <person name="Orejas M."/>
            <person name="Orosz E."/>
            <person name="Ouedraogo J.P."/>
            <person name="Overkamp K.M."/>
            <person name="Park H.-S."/>
            <person name="Perrone G."/>
            <person name="Piumi F."/>
            <person name="Punt P.J."/>
            <person name="Ram A.F."/>
            <person name="Ramon A."/>
            <person name="Rauscher S."/>
            <person name="Record E."/>
            <person name="Riano-Pachon D.M."/>
            <person name="Robert V."/>
            <person name="Roehrig J."/>
            <person name="Ruller R."/>
            <person name="Salamov A."/>
            <person name="Salih N.S."/>
            <person name="Samson R.A."/>
            <person name="Sandor E."/>
            <person name="Sanguinetti M."/>
            <person name="Schuetze T."/>
            <person name="Sepcic K."/>
            <person name="Shelest E."/>
            <person name="Sherlock G."/>
            <person name="Sophianopoulou V."/>
            <person name="Squina F.M."/>
            <person name="Sun H."/>
            <person name="Susca A."/>
            <person name="Todd R.B."/>
            <person name="Tsang A."/>
            <person name="Unkles S.E."/>
            <person name="van de Wiele N."/>
            <person name="van Rossen-Uffink D."/>
            <person name="Oliveira J.V."/>
            <person name="Vesth T.C."/>
            <person name="Visser J."/>
            <person name="Yu J.-H."/>
            <person name="Zhou M."/>
            <person name="Andersen M.R."/>
            <person name="Archer D.B."/>
            <person name="Baker S.E."/>
            <person name="Benoit I."/>
            <person name="Brakhage A.A."/>
            <person name="Braus G.H."/>
            <person name="Fischer R."/>
            <person name="Frisvad J.C."/>
            <person name="Goldman G.H."/>
            <person name="Houbraken J."/>
            <person name="Oakley B."/>
            <person name="Pocsi I."/>
            <person name="Scazzocchio C."/>
            <person name="Seiboth B."/>
            <person name="vanKuyk P.A."/>
            <person name="Wortman J."/>
            <person name="Dyer P.S."/>
            <person name="Grigoriev I.V."/>
        </authorList>
    </citation>
    <scope>NUCLEOTIDE SEQUENCE [LARGE SCALE GENOMIC DNA]</scope>
    <source>
        <strain evidence="3">CBS 516.65</strain>
    </source>
</reference>
<dbReference type="RefSeq" id="XP_022405413.1">
    <property type="nucleotide sequence ID" value="XM_022549686.1"/>
</dbReference>
<dbReference type="InterPro" id="IPR052670">
    <property type="entry name" value="UPF0654_domain"/>
</dbReference>
<proteinExistence type="predicted"/>
<accession>A0A1L9VXY0</accession>
<dbReference type="AlphaFoldDB" id="A0A1L9VXY0"/>
<gene>
    <name evidence="2" type="ORF">ASPGLDRAFT_737020</name>
</gene>
<organism evidence="2 3">
    <name type="scientific">Aspergillus glaucus CBS 516.65</name>
    <dbReference type="NCBI Taxonomy" id="1160497"/>
    <lineage>
        <taxon>Eukaryota</taxon>
        <taxon>Fungi</taxon>
        <taxon>Dikarya</taxon>
        <taxon>Ascomycota</taxon>
        <taxon>Pezizomycotina</taxon>
        <taxon>Eurotiomycetes</taxon>
        <taxon>Eurotiomycetidae</taxon>
        <taxon>Eurotiales</taxon>
        <taxon>Aspergillaceae</taxon>
        <taxon>Aspergillus</taxon>
        <taxon>Aspergillus subgen. Aspergillus</taxon>
    </lineage>
</organism>
<evidence type="ECO:0000313" key="2">
    <source>
        <dbReference type="EMBL" id="OJJ88737.1"/>
    </source>
</evidence>
<evidence type="ECO:0000313" key="3">
    <source>
        <dbReference type="Proteomes" id="UP000184300"/>
    </source>
</evidence>
<dbReference type="InterPro" id="IPR018824">
    <property type="entry name" value="Conidiation-specific_6"/>
</dbReference>
<dbReference type="GeneID" id="34465946"/>
<feature type="region of interest" description="Disordered" evidence="1">
    <location>
        <begin position="37"/>
        <end position="98"/>
    </location>
</feature>
<evidence type="ECO:0008006" key="4">
    <source>
        <dbReference type="Google" id="ProtNLM"/>
    </source>
</evidence>
<keyword evidence="3" id="KW-1185">Reference proteome</keyword>
<dbReference type="Pfam" id="PF10346">
    <property type="entry name" value="Con-6"/>
    <property type="match status" value="2"/>
</dbReference>
<evidence type="ECO:0000256" key="1">
    <source>
        <dbReference type="SAM" id="MobiDB-lite"/>
    </source>
</evidence>
<dbReference type="PANTHER" id="PTHR36576">
    <property type="entry name" value="UPF0654 PROTEIN C11D3.01C-RELATED"/>
    <property type="match status" value="1"/>
</dbReference>
<dbReference type="Proteomes" id="UP000184300">
    <property type="component" value="Unassembled WGS sequence"/>
</dbReference>
<protein>
    <recommendedName>
        <fullName evidence="4">Conidiation protein 6</fullName>
    </recommendedName>
</protein>
<sequence length="98" mass="10700">MKIMKDIGNVARGYKAAINNRNVSSEGRLHAEEELKRIQSNEAPGDEAGLSDDEARHDRNVARGLKAATHNPNVTDVGKQQARGRLESMGEHPETPAD</sequence>